<proteinExistence type="predicted"/>
<dbReference type="PANTHER" id="PTHR39087">
    <property type="entry name" value="UPF0104 MEMBRANE PROTEIN MJ1595"/>
    <property type="match status" value="1"/>
</dbReference>
<dbReference type="Pfam" id="PF03706">
    <property type="entry name" value="LPG_synthase_TM"/>
    <property type="match status" value="1"/>
</dbReference>
<comment type="caution">
    <text evidence="7">The sequence shown here is derived from an EMBL/GenBank/DDBJ whole genome shotgun (WGS) entry which is preliminary data.</text>
</comment>
<reference evidence="7" key="1">
    <citation type="journal article" date="2014" name="Int. J. Syst. Evol. Microbiol.">
        <title>Complete genome sequence of Corynebacterium casei LMG S-19264T (=DSM 44701T), isolated from a smear-ripened cheese.</title>
        <authorList>
            <consortium name="US DOE Joint Genome Institute (JGI-PGF)"/>
            <person name="Walter F."/>
            <person name="Albersmeier A."/>
            <person name="Kalinowski J."/>
            <person name="Ruckert C."/>
        </authorList>
    </citation>
    <scope>NUCLEOTIDE SEQUENCE</scope>
    <source>
        <strain evidence="7">CGMCC 1.12924</strain>
    </source>
</reference>
<protein>
    <submittedName>
        <fullName evidence="7">Membrane protein</fullName>
    </submittedName>
</protein>
<organism evidence="7 8">
    <name type="scientific">Planktosalinus lacus</name>
    <dbReference type="NCBI Taxonomy" id="1526573"/>
    <lineage>
        <taxon>Bacteria</taxon>
        <taxon>Pseudomonadati</taxon>
        <taxon>Bacteroidota</taxon>
        <taxon>Flavobacteriia</taxon>
        <taxon>Flavobacteriales</taxon>
        <taxon>Flavobacteriaceae</taxon>
        <taxon>Planktosalinus</taxon>
    </lineage>
</organism>
<evidence type="ECO:0000256" key="1">
    <source>
        <dbReference type="ARBA" id="ARBA00004651"/>
    </source>
</evidence>
<reference evidence="7" key="2">
    <citation type="submission" date="2020-09" db="EMBL/GenBank/DDBJ databases">
        <authorList>
            <person name="Sun Q."/>
            <person name="Zhou Y."/>
        </authorList>
    </citation>
    <scope>NUCLEOTIDE SEQUENCE</scope>
    <source>
        <strain evidence="7">CGMCC 1.12924</strain>
    </source>
</reference>
<evidence type="ECO:0000256" key="6">
    <source>
        <dbReference type="SAM" id="Phobius"/>
    </source>
</evidence>
<dbReference type="RefSeq" id="WP_188438676.1">
    <property type="nucleotide sequence ID" value="NZ_BMGK01000001.1"/>
</dbReference>
<keyword evidence="4 6" id="KW-1133">Transmembrane helix</keyword>
<evidence type="ECO:0000256" key="3">
    <source>
        <dbReference type="ARBA" id="ARBA00022692"/>
    </source>
</evidence>
<feature type="transmembrane region" description="Helical" evidence="6">
    <location>
        <begin position="269"/>
        <end position="293"/>
    </location>
</feature>
<evidence type="ECO:0000256" key="2">
    <source>
        <dbReference type="ARBA" id="ARBA00022475"/>
    </source>
</evidence>
<keyword evidence="5 6" id="KW-0472">Membrane</keyword>
<keyword evidence="3 6" id="KW-0812">Transmembrane</keyword>
<dbReference type="InterPro" id="IPR022791">
    <property type="entry name" value="L-PG_synthase/AglD"/>
</dbReference>
<dbReference type="AlphaFoldDB" id="A0A8J2V4C8"/>
<sequence length="327" mass="37258">MKKKTIQFFKIALPLLLGVFLIWYSYNKFTPSQLEEIKNHFQEANYGFVAISVFFGILSNLSRAYRWNYMLSPMGYKPKYHNNVMAIYITYLMNLFIPRSGEISRALVINKYENVPFDKAFGTIISERVADFVILLSLIALTLSLQYKLLTSYLSETIDSFNLFILVLIAVPVGFLFFYFLKKSNTPLSLKIKNFLLGIKEGVFSIFKMEKKWAFIGHTIFIWVMYLSMYYLMIFALDETSTISLAAVITSFVVGSITIAFTNGGFGSYPFFIAGILLLFNVPETAGTAFGWLVWTSQTVMVIILGGLSFLLLPVLNKVRSSTRSNI</sequence>
<evidence type="ECO:0000313" key="8">
    <source>
        <dbReference type="Proteomes" id="UP000652231"/>
    </source>
</evidence>
<feature type="transmembrane region" description="Helical" evidence="6">
    <location>
        <begin position="129"/>
        <end position="149"/>
    </location>
</feature>
<feature type="transmembrane region" description="Helical" evidence="6">
    <location>
        <begin position="161"/>
        <end position="181"/>
    </location>
</feature>
<feature type="transmembrane region" description="Helical" evidence="6">
    <location>
        <begin position="213"/>
        <end position="237"/>
    </location>
</feature>
<dbReference type="Proteomes" id="UP000652231">
    <property type="component" value="Unassembled WGS sequence"/>
</dbReference>
<evidence type="ECO:0000256" key="4">
    <source>
        <dbReference type="ARBA" id="ARBA00022989"/>
    </source>
</evidence>
<name>A0A8J2V4C8_9FLAO</name>
<accession>A0A8J2V4C8</accession>
<keyword evidence="8" id="KW-1185">Reference proteome</keyword>
<dbReference type="GO" id="GO:0005886">
    <property type="term" value="C:plasma membrane"/>
    <property type="evidence" value="ECO:0007669"/>
    <property type="project" value="UniProtKB-SubCell"/>
</dbReference>
<feature type="transmembrane region" description="Helical" evidence="6">
    <location>
        <begin position="299"/>
        <end position="316"/>
    </location>
</feature>
<dbReference type="PANTHER" id="PTHR39087:SF2">
    <property type="entry name" value="UPF0104 MEMBRANE PROTEIN MJ1595"/>
    <property type="match status" value="1"/>
</dbReference>
<comment type="subcellular location">
    <subcellularLocation>
        <location evidence="1">Cell membrane</location>
        <topology evidence="1">Multi-pass membrane protein</topology>
    </subcellularLocation>
</comment>
<dbReference type="EMBL" id="BMGK01000001">
    <property type="protein sequence ID" value="GGD81671.1"/>
    <property type="molecule type" value="Genomic_DNA"/>
</dbReference>
<gene>
    <name evidence="7" type="ORF">GCM10011312_02570</name>
</gene>
<evidence type="ECO:0000313" key="7">
    <source>
        <dbReference type="EMBL" id="GGD81671.1"/>
    </source>
</evidence>
<feature type="transmembrane region" description="Helical" evidence="6">
    <location>
        <begin position="7"/>
        <end position="26"/>
    </location>
</feature>
<keyword evidence="2" id="KW-1003">Cell membrane</keyword>
<evidence type="ECO:0000256" key="5">
    <source>
        <dbReference type="ARBA" id="ARBA00023136"/>
    </source>
</evidence>
<feature type="transmembrane region" description="Helical" evidence="6">
    <location>
        <begin position="243"/>
        <end position="262"/>
    </location>
</feature>
<feature type="transmembrane region" description="Helical" evidence="6">
    <location>
        <begin position="46"/>
        <end position="65"/>
    </location>
</feature>